<accession>A0A1R0H1W9</accession>
<dbReference type="AlphaFoldDB" id="A0A1R0H1W9"/>
<name>A0A1R0H1W9_9FUNG</name>
<comment type="caution">
    <text evidence="1">The sequence shown here is derived from an EMBL/GenBank/DDBJ whole genome shotgun (WGS) entry which is preliminary data.</text>
</comment>
<keyword evidence="2" id="KW-1185">Reference proteome</keyword>
<organism evidence="1 2">
    <name type="scientific">Smittium mucronatum</name>
    <dbReference type="NCBI Taxonomy" id="133383"/>
    <lineage>
        <taxon>Eukaryota</taxon>
        <taxon>Fungi</taxon>
        <taxon>Fungi incertae sedis</taxon>
        <taxon>Zoopagomycota</taxon>
        <taxon>Kickxellomycotina</taxon>
        <taxon>Harpellomycetes</taxon>
        <taxon>Harpellales</taxon>
        <taxon>Legeriomycetaceae</taxon>
        <taxon>Smittium</taxon>
    </lineage>
</organism>
<protein>
    <submittedName>
        <fullName evidence="1">Uncharacterized protein</fullName>
    </submittedName>
</protein>
<sequence length="274" mass="32404">MMLTYLTKTLFKSSYTLRRAPSAFLSRKIFVTKSTDETIPEGKTFEDMQNYEYNPEFFYDTSKTDYLKETKKKDPFNLKNKGVIRFKKVPRCFFRDFNDEFEGDEILEYSEKEKINNPEYKIKLLKSATFQAAVCFPKLVIYESSLIKAHLSPPNTYKLTDSTTHLQMKPETLEKTRRFVPVGLIYERLKDFNVNEFFESNYRMQTAFRKVSEGTDIIVCHILIRPKKKKNGVPHSYVSISPTDYMKFEKLRLEQKAFAEKQKQEIPEIEPQNS</sequence>
<evidence type="ECO:0000313" key="1">
    <source>
        <dbReference type="EMBL" id="OLY83126.1"/>
    </source>
</evidence>
<proteinExistence type="predicted"/>
<dbReference type="Proteomes" id="UP000187455">
    <property type="component" value="Unassembled WGS sequence"/>
</dbReference>
<evidence type="ECO:0000313" key="2">
    <source>
        <dbReference type="Proteomes" id="UP000187455"/>
    </source>
</evidence>
<gene>
    <name evidence="1" type="ORF">AYI68_g2746</name>
</gene>
<reference evidence="1 2" key="1">
    <citation type="journal article" date="2016" name="Mol. Biol. Evol.">
        <title>Genome-Wide Survey of Gut Fungi (Harpellales) Reveals the First Horizontally Transferred Ubiquitin Gene from a Mosquito Host.</title>
        <authorList>
            <person name="Wang Y."/>
            <person name="White M.M."/>
            <person name="Kvist S."/>
            <person name="Moncalvo J.M."/>
        </authorList>
    </citation>
    <scope>NUCLEOTIDE SEQUENCE [LARGE SCALE GENOMIC DNA]</scope>
    <source>
        <strain evidence="1 2">ALG-7-W6</strain>
    </source>
</reference>
<dbReference type="EMBL" id="LSSL01001058">
    <property type="protein sequence ID" value="OLY83126.1"/>
    <property type="molecule type" value="Genomic_DNA"/>
</dbReference>